<evidence type="ECO:0000256" key="1">
    <source>
        <dbReference type="SAM" id="MobiDB-lite"/>
    </source>
</evidence>
<dbReference type="RefSeq" id="WP_055223787.1">
    <property type="nucleotide sequence ID" value="NZ_BLYL01000007.1"/>
</dbReference>
<accession>A0AAI9K4U3</accession>
<feature type="compositionally biased region" description="Low complexity" evidence="1">
    <location>
        <begin position="114"/>
        <end position="125"/>
    </location>
</feature>
<dbReference type="SMART" id="SM00287">
    <property type="entry name" value="SH3b"/>
    <property type="match status" value="1"/>
</dbReference>
<reference evidence="4" key="1">
    <citation type="submission" date="2020-06" db="EMBL/GenBank/DDBJ databases">
        <title>Characterization of fructooligosaccharide metabolism and fructooligosaccharide-degrading enzymes in human commensal butyrate producers.</title>
        <authorList>
            <person name="Tanno H."/>
            <person name="Fujii T."/>
            <person name="Hirano K."/>
            <person name="Maeno S."/>
            <person name="Tonozuka T."/>
            <person name="Sakamoto M."/>
            <person name="Ohkuma M."/>
            <person name="Tochio T."/>
            <person name="Endo A."/>
        </authorList>
    </citation>
    <scope>NUCLEOTIDE SEQUENCE</scope>
    <source>
        <strain evidence="4">JCM 31265</strain>
    </source>
</reference>
<evidence type="ECO:0000259" key="3">
    <source>
        <dbReference type="PROSITE" id="PS51781"/>
    </source>
</evidence>
<keyword evidence="2" id="KW-1133">Transmembrane helix</keyword>
<evidence type="ECO:0000313" key="4">
    <source>
        <dbReference type="EMBL" id="GFO94393.1"/>
    </source>
</evidence>
<gene>
    <name evidence="4" type="ORF">COEU31_14390</name>
</gene>
<dbReference type="InterPro" id="IPR003646">
    <property type="entry name" value="SH3-like_bac-type"/>
</dbReference>
<sequence length="204" mass="21784">MTRSRSKFGRFVDHMRRNVLSYKYLRHNILMTALVVVMALCVFAVISFGEKADPLADELYANDSVTINKSQAVMMADSSVQLAIDAVVPAGSSVSANDTARVASNASGSIQSVTSASTEAVTTEEATTEETPSEVLPGVTASVIYDGVYVHTEQSSESDIIATVNSGEMFDVVSQDEGWIGVQLYDGSIGYISTEYVSVDASLQ</sequence>
<evidence type="ECO:0000256" key="2">
    <source>
        <dbReference type="SAM" id="Phobius"/>
    </source>
</evidence>
<proteinExistence type="predicted"/>
<keyword evidence="2" id="KW-0812">Transmembrane</keyword>
<dbReference type="PROSITE" id="PS51781">
    <property type="entry name" value="SH3B"/>
    <property type="match status" value="1"/>
</dbReference>
<dbReference type="Proteomes" id="UP000660047">
    <property type="component" value="Unassembled WGS sequence"/>
</dbReference>
<feature type="domain" description="SH3b" evidence="3">
    <location>
        <begin position="138"/>
        <end position="201"/>
    </location>
</feature>
<comment type="caution">
    <text evidence="4">The sequence shown here is derived from an EMBL/GenBank/DDBJ whole genome shotgun (WGS) entry which is preliminary data.</text>
</comment>
<protein>
    <recommendedName>
        <fullName evidence="3">SH3b domain-containing protein</fullName>
    </recommendedName>
</protein>
<organism evidence="4 5">
    <name type="scientific">Coprococcus eutactus</name>
    <dbReference type="NCBI Taxonomy" id="33043"/>
    <lineage>
        <taxon>Bacteria</taxon>
        <taxon>Bacillati</taxon>
        <taxon>Bacillota</taxon>
        <taxon>Clostridia</taxon>
        <taxon>Lachnospirales</taxon>
        <taxon>Lachnospiraceae</taxon>
        <taxon>Coprococcus</taxon>
    </lineage>
</organism>
<dbReference type="Gene3D" id="2.30.30.40">
    <property type="entry name" value="SH3 Domains"/>
    <property type="match status" value="1"/>
</dbReference>
<feature type="transmembrane region" description="Helical" evidence="2">
    <location>
        <begin position="24"/>
        <end position="46"/>
    </location>
</feature>
<name>A0AAI9K4U3_9FIRM</name>
<dbReference type="EMBL" id="BLYL01000007">
    <property type="protein sequence ID" value="GFO94393.1"/>
    <property type="molecule type" value="Genomic_DNA"/>
</dbReference>
<dbReference type="Pfam" id="PF08239">
    <property type="entry name" value="SH3_3"/>
    <property type="match status" value="1"/>
</dbReference>
<dbReference type="AlphaFoldDB" id="A0AAI9K4U3"/>
<feature type="region of interest" description="Disordered" evidence="1">
    <location>
        <begin position="114"/>
        <end position="134"/>
    </location>
</feature>
<keyword evidence="2" id="KW-0472">Membrane</keyword>
<evidence type="ECO:0000313" key="5">
    <source>
        <dbReference type="Proteomes" id="UP000660047"/>
    </source>
</evidence>